<sequence>MKNFKKDENDGVIEISRSGVEKRVLKWDDCTCVGCGICSEICPTSAIEMGPLGAIFKGDIDAPKLDISEKCVLCGMCACACPFDAVKLSINDKPITEMPQYPKIKRGIELNQSKCVLCEQCELVCPQCAIDVEREVPERKSLVLGEITIKKDDCVLCGICAEYCPADAIELIPNDMNALSLNPIADIKIDLDACVYCKVCEKACPHNAIEAICYKCPLASKIKKPELYGEIKGQTNIDKDLCVSCGWCANICPADAIEVEKPFEGELIIDEPACNACGACISVCPCNALVFPQPEKQGDKVPNVVVNQDVCILCGACTHSCPVDALTVKRTKINMTEANAPAWKKAFSKLMK</sequence>
<feature type="domain" description="4Fe-4S ferredoxin-type" evidence="1">
    <location>
        <begin position="23"/>
        <end position="52"/>
    </location>
</feature>
<evidence type="ECO:0000313" key="2">
    <source>
        <dbReference type="EMBL" id="AVB76971.1"/>
    </source>
</evidence>
<protein>
    <submittedName>
        <fullName evidence="3">4Fe-4S ferredoxin</fullName>
    </submittedName>
    <submittedName>
        <fullName evidence="2">NADH-quinone oxidoreductase subunit I</fullName>
        <ecNumber evidence="2">1.6.5.11</ecNumber>
    </submittedName>
</protein>
<dbReference type="Pfam" id="PF00037">
    <property type="entry name" value="Fer4"/>
    <property type="match status" value="2"/>
</dbReference>
<dbReference type="GO" id="GO:0016491">
    <property type="term" value="F:oxidoreductase activity"/>
    <property type="evidence" value="ECO:0007669"/>
    <property type="project" value="UniProtKB-KW"/>
</dbReference>
<reference evidence="2" key="2">
    <citation type="submission" date="2018-02" db="EMBL/GenBank/DDBJ databases">
        <title>Complete genome sequence of the Methanococcus maripaludis type strain JJ (DSM 2067), a model for selenoprotein synthesis in Archaea.</title>
        <authorList>
            <person name="Poehlein A."/>
            <person name="Heym D."/>
            <person name="Quitzke V."/>
            <person name="Fersch J."/>
            <person name="Daniel R."/>
            <person name="Rother M."/>
        </authorList>
    </citation>
    <scope>NUCLEOTIDE SEQUENCE [LARGE SCALE GENOMIC DNA]</scope>
    <source>
        <strain evidence="2">DSM 2067</strain>
    </source>
</reference>
<evidence type="ECO:0000313" key="3">
    <source>
        <dbReference type="EMBL" id="MBA2863483.1"/>
    </source>
</evidence>
<reference evidence="3 6" key="3">
    <citation type="submission" date="2020-07" db="EMBL/GenBank/DDBJ databases">
        <title>Genomic Encyclopedia of Type Strains, Phase IV (KMG-V): Genome sequencing to study the core and pangenomes of soil and plant-associated prokaryotes.</title>
        <authorList>
            <person name="Whitman W."/>
        </authorList>
    </citation>
    <scope>NUCLEOTIDE SEQUENCE [LARGE SCALE GENOMIC DNA]</scope>
    <source>
        <strain evidence="3 6">C13</strain>
        <strain evidence="4 7">D1</strain>
    </source>
</reference>
<dbReference type="Proteomes" id="UP000239462">
    <property type="component" value="Chromosome"/>
</dbReference>
<organism evidence="2 5">
    <name type="scientific">Methanococcus maripaludis</name>
    <name type="common">Methanococcus deltae</name>
    <dbReference type="NCBI Taxonomy" id="39152"/>
    <lineage>
        <taxon>Archaea</taxon>
        <taxon>Methanobacteriati</taxon>
        <taxon>Methanobacteriota</taxon>
        <taxon>Methanomada group</taxon>
        <taxon>Methanococci</taxon>
        <taxon>Methanococcales</taxon>
        <taxon>Methanococcaceae</taxon>
        <taxon>Methanococcus</taxon>
    </lineage>
</organism>
<dbReference type="EMBL" id="CP026606">
    <property type="protein sequence ID" value="AVB76971.1"/>
    <property type="molecule type" value="Genomic_DNA"/>
</dbReference>
<gene>
    <name evidence="2" type="primary">nuoI_2</name>
    <name evidence="3" type="ORF">HNP94_000483</name>
    <name evidence="4" type="ORF">HNP96_000534</name>
    <name evidence="2" type="ORF">MMJJ_16000</name>
</gene>
<dbReference type="AlphaFoldDB" id="A0A2L1CC83"/>
<dbReference type="Gene3D" id="3.30.70.20">
    <property type="match status" value="4"/>
</dbReference>
<dbReference type="PIRSF" id="PIRSF005658">
    <property type="entry name" value="FwdF"/>
    <property type="match status" value="1"/>
</dbReference>
<dbReference type="KEGG" id="mmad:MMJJ_16000"/>
<feature type="domain" description="4Fe-4S ferredoxin-type" evidence="1">
    <location>
        <begin position="61"/>
        <end position="91"/>
    </location>
</feature>
<evidence type="ECO:0000313" key="6">
    <source>
        <dbReference type="Proteomes" id="UP000567099"/>
    </source>
</evidence>
<dbReference type="Pfam" id="PF12838">
    <property type="entry name" value="Fer4_7"/>
    <property type="match status" value="3"/>
</dbReference>
<proteinExistence type="predicted"/>
<dbReference type="Gene3D" id="3.30.70.3270">
    <property type="match status" value="1"/>
</dbReference>
<dbReference type="SUPFAM" id="SSF54862">
    <property type="entry name" value="4Fe-4S ferredoxins"/>
    <property type="match status" value="2"/>
</dbReference>
<dbReference type="PROSITE" id="PS00198">
    <property type="entry name" value="4FE4S_FER_1"/>
    <property type="match status" value="6"/>
</dbReference>
<evidence type="ECO:0000313" key="7">
    <source>
        <dbReference type="Proteomes" id="UP000590564"/>
    </source>
</evidence>
<feature type="domain" description="4Fe-4S ferredoxin-type" evidence="1">
    <location>
        <begin position="233"/>
        <end position="262"/>
    </location>
</feature>
<reference evidence="5" key="1">
    <citation type="journal article" date="2018" name="Genome Announc.">
        <title>Complete Genome Sequence of the Methanococcus maripaludis Type Strain JJ (DSM 2067), a Model for Selenoprotein Synthesis in Archaea.</title>
        <authorList>
            <person name="Poehlein A."/>
            <person name="Heym D."/>
            <person name="Quitzke V."/>
            <person name="Fersch J."/>
            <person name="Daniel R."/>
            <person name="Rother M."/>
        </authorList>
    </citation>
    <scope>NUCLEOTIDE SEQUENCE [LARGE SCALE GENOMIC DNA]</scope>
    <source>
        <strain evidence="5">DSM 2067</strain>
    </source>
</reference>
<accession>A0A2L1CC83</accession>
<dbReference type="EC" id="1.6.5.11" evidence="2"/>
<feature type="domain" description="4Fe-4S ferredoxin-type" evidence="1">
    <location>
        <begin position="106"/>
        <end position="135"/>
    </location>
</feature>
<dbReference type="InterPro" id="IPR017900">
    <property type="entry name" value="4Fe4S_Fe_S_CS"/>
</dbReference>
<dbReference type="Proteomes" id="UP000590564">
    <property type="component" value="Unassembled WGS sequence"/>
</dbReference>
<evidence type="ECO:0000259" key="1">
    <source>
        <dbReference type="PROSITE" id="PS51379"/>
    </source>
</evidence>
<feature type="domain" description="4Fe-4S ferredoxin-type" evidence="1">
    <location>
        <begin position="185"/>
        <end position="214"/>
    </location>
</feature>
<dbReference type="EMBL" id="JACHED010000001">
    <property type="protein sequence ID" value="MBB6496513.1"/>
    <property type="molecule type" value="Genomic_DNA"/>
</dbReference>
<dbReference type="InterPro" id="IPR052977">
    <property type="entry name" value="Polyferredoxin-like_ET"/>
</dbReference>
<dbReference type="PANTHER" id="PTHR43193">
    <property type="match status" value="1"/>
</dbReference>
<dbReference type="InterPro" id="IPR043256">
    <property type="entry name" value="MvhB-like"/>
</dbReference>
<feature type="domain" description="4Fe-4S ferredoxin-type" evidence="1">
    <location>
        <begin position="145"/>
        <end position="174"/>
    </location>
</feature>
<dbReference type="CDD" id="cd10549">
    <property type="entry name" value="MtMvhB_like"/>
    <property type="match status" value="2"/>
</dbReference>
<dbReference type="Proteomes" id="UP000567099">
    <property type="component" value="Unassembled WGS sequence"/>
</dbReference>
<dbReference type="RefSeq" id="WP_104838352.1">
    <property type="nucleotide sequence ID" value="NZ_CP026606.1"/>
</dbReference>
<feature type="domain" description="4Fe-4S ferredoxin-type" evidence="1">
    <location>
        <begin position="265"/>
        <end position="294"/>
    </location>
</feature>
<keyword evidence="2" id="KW-0560">Oxidoreductase</keyword>
<evidence type="ECO:0000313" key="5">
    <source>
        <dbReference type="Proteomes" id="UP000239462"/>
    </source>
</evidence>
<dbReference type="GeneID" id="36102684"/>
<name>A0A2L1CC83_METMI</name>
<dbReference type="EMBL" id="JACDUO010000001">
    <property type="protein sequence ID" value="MBA2863483.1"/>
    <property type="molecule type" value="Genomic_DNA"/>
</dbReference>
<dbReference type="InterPro" id="IPR053559">
    <property type="entry name" value="Polyferredoxin"/>
</dbReference>
<feature type="domain" description="4Fe-4S ferredoxin-type" evidence="1">
    <location>
        <begin position="302"/>
        <end position="331"/>
    </location>
</feature>
<dbReference type="NCBIfam" id="NF042909">
    <property type="entry name" value="FMH_DH_FwdF"/>
    <property type="match status" value="1"/>
</dbReference>
<dbReference type="InterPro" id="IPR017896">
    <property type="entry name" value="4Fe4S_Fe-S-bd"/>
</dbReference>
<evidence type="ECO:0000313" key="4">
    <source>
        <dbReference type="EMBL" id="MBB6496513.1"/>
    </source>
</evidence>
<dbReference type="PROSITE" id="PS51379">
    <property type="entry name" value="4FE4S_FER_2"/>
    <property type="match status" value="8"/>
</dbReference>
<dbReference type="PANTHER" id="PTHR43193:SF2">
    <property type="entry name" value="POLYFERREDOXIN PROTEIN FWDF"/>
    <property type="match status" value="1"/>
</dbReference>